<reference evidence="3 4" key="1">
    <citation type="submission" date="2016-03" db="EMBL/GenBank/DDBJ databases">
        <authorList>
            <person name="Ploux O."/>
        </authorList>
    </citation>
    <scope>NUCLEOTIDE SEQUENCE [LARGE SCALE GENOMIC DNA]</scope>
    <source>
        <strain evidence="3 4">UAMH 11012</strain>
    </source>
</reference>
<protein>
    <submittedName>
        <fullName evidence="3">Uncharacterized protein</fullName>
    </submittedName>
</protein>
<sequence length="191" mass="21339">MISLRTVRLLPLLVTLLDTIDETPVGNVVNDGANTFCLSPAAKISTTPITFAQVQHMQEVYSIRRAHILESVGKIELYEKWSIGIIAMMQFFGTRQKCQNCGHGHKSDSTAMQWIKWHGTLLSLKVEMLSETSFNLLVFMARTIESHYHKDARGSPCRKHKVVKLEKSRDVSAEKAEGNANGGEGTRVPND</sequence>
<feature type="chain" id="PRO_5009875173" evidence="2">
    <location>
        <begin position="23"/>
        <end position="191"/>
    </location>
</feature>
<organism evidence="3 4">
    <name type="scientific">Phialocephala subalpina</name>
    <dbReference type="NCBI Taxonomy" id="576137"/>
    <lineage>
        <taxon>Eukaryota</taxon>
        <taxon>Fungi</taxon>
        <taxon>Dikarya</taxon>
        <taxon>Ascomycota</taxon>
        <taxon>Pezizomycotina</taxon>
        <taxon>Leotiomycetes</taxon>
        <taxon>Helotiales</taxon>
        <taxon>Mollisiaceae</taxon>
        <taxon>Phialocephala</taxon>
        <taxon>Phialocephala fortinii species complex</taxon>
    </lineage>
</organism>
<dbReference type="Proteomes" id="UP000184330">
    <property type="component" value="Unassembled WGS sequence"/>
</dbReference>
<feature type="signal peptide" evidence="2">
    <location>
        <begin position="1"/>
        <end position="22"/>
    </location>
</feature>
<name>A0A1L7WML6_9HELO</name>
<evidence type="ECO:0000313" key="3">
    <source>
        <dbReference type="EMBL" id="CZR54000.1"/>
    </source>
</evidence>
<gene>
    <name evidence="3" type="ORF">PAC_03883</name>
</gene>
<feature type="region of interest" description="Disordered" evidence="1">
    <location>
        <begin position="164"/>
        <end position="191"/>
    </location>
</feature>
<evidence type="ECO:0000313" key="4">
    <source>
        <dbReference type="Proteomes" id="UP000184330"/>
    </source>
</evidence>
<dbReference type="AlphaFoldDB" id="A0A1L7WML6"/>
<dbReference type="EMBL" id="FJOG01000004">
    <property type="protein sequence ID" value="CZR54000.1"/>
    <property type="molecule type" value="Genomic_DNA"/>
</dbReference>
<keyword evidence="2" id="KW-0732">Signal</keyword>
<evidence type="ECO:0000256" key="2">
    <source>
        <dbReference type="SAM" id="SignalP"/>
    </source>
</evidence>
<proteinExistence type="predicted"/>
<accession>A0A1L7WML6</accession>
<dbReference type="OrthoDB" id="10499800at2759"/>
<feature type="compositionally biased region" description="Basic and acidic residues" evidence="1">
    <location>
        <begin position="164"/>
        <end position="177"/>
    </location>
</feature>
<keyword evidence="4" id="KW-1185">Reference proteome</keyword>
<evidence type="ECO:0000256" key="1">
    <source>
        <dbReference type="SAM" id="MobiDB-lite"/>
    </source>
</evidence>